<dbReference type="PROSITE" id="PS50005">
    <property type="entry name" value="TPR"/>
    <property type="match status" value="1"/>
</dbReference>
<sequence length="343" mass="37237">MAPPTGQTVPAPEPRGAKQPVPTSDADEPREAIVRFSPDEERALVEESNAAKAEANALYSENDYDAALSRYQDALSTCPNYLHYERAVLQSNMAACYLQLEQWKEAIKAATSALDGLARLEEQDKESEVERRTRRKPEQRLAGASGDDENDKSRHGSPAHDKTRSSRPCSPPETSRQGAEPGEAVDDEIISAGATRAGQEPQTPSQPAAENDHTSAAAAESKRREDARRIRTKALLRRARARAEAGGWQNLAGAEEDYKLLSEMPGLGAADRRTVQRQLGALPARTKAAQEAETAEMWGKLRTLGDGILKPFGLSTSNFQMVKDEKTGGYSMNFSSGDGSGKK</sequence>
<proteinExistence type="predicted"/>
<comment type="caution">
    <text evidence="3">The sequence shown here is derived from an EMBL/GenBank/DDBJ whole genome shotgun (WGS) entry which is preliminary data.</text>
</comment>
<dbReference type="SUPFAM" id="SSF48452">
    <property type="entry name" value="TPR-like"/>
    <property type="match status" value="1"/>
</dbReference>
<dbReference type="EMBL" id="SRPY01001035">
    <property type="protein sequence ID" value="KAG5915035.1"/>
    <property type="molecule type" value="Genomic_DNA"/>
</dbReference>
<feature type="compositionally biased region" description="Basic and acidic residues" evidence="2">
    <location>
        <begin position="151"/>
        <end position="164"/>
    </location>
</feature>
<feature type="compositionally biased region" description="Basic and acidic residues" evidence="2">
    <location>
        <begin position="220"/>
        <end position="229"/>
    </location>
</feature>
<dbReference type="InterPro" id="IPR011990">
    <property type="entry name" value="TPR-like_helical_dom_sf"/>
</dbReference>
<reference evidence="3" key="1">
    <citation type="journal article" date="2020" name="bioRxiv">
        <title>Whole genome comparisons of ergot fungi reveals the divergence and evolution of species within the genus Claviceps are the result of varying mechanisms driving genome evolution and host range expansion.</title>
        <authorList>
            <person name="Wyka S.A."/>
            <person name="Mondo S.J."/>
            <person name="Liu M."/>
            <person name="Dettman J."/>
            <person name="Nalam V."/>
            <person name="Broders K.D."/>
        </authorList>
    </citation>
    <scope>NUCLEOTIDE SEQUENCE</scope>
    <source>
        <strain evidence="3">CCC 489</strain>
    </source>
</reference>
<organism evidence="3 4">
    <name type="scientific">Claviceps africana</name>
    <dbReference type="NCBI Taxonomy" id="83212"/>
    <lineage>
        <taxon>Eukaryota</taxon>
        <taxon>Fungi</taxon>
        <taxon>Dikarya</taxon>
        <taxon>Ascomycota</taxon>
        <taxon>Pezizomycotina</taxon>
        <taxon>Sordariomycetes</taxon>
        <taxon>Hypocreomycetidae</taxon>
        <taxon>Hypocreales</taxon>
        <taxon>Clavicipitaceae</taxon>
        <taxon>Claviceps</taxon>
    </lineage>
</organism>
<dbReference type="SMART" id="SM00028">
    <property type="entry name" value="TPR"/>
    <property type="match status" value="2"/>
</dbReference>
<gene>
    <name evidence="3" type="ORF">E4U42_000176</name>
</gene>
<keyword evidence="4" id="KW-1185">Reference proteome</keyword>
<feature type="compositionally biased region" description="Polar residues" evidence="2">
    <location>
        <begin position="166"/>
        <end position="177"/>
    </location>
</feature>
<evidence type="ECO:0008006" key="5">
    <source>
        <dbReference type="Google" id="ProtNLM"/>
    </source>
</evidence>
<keyword evidence="1" id="KW-0802">TPR repeat</keyword>
<evidence type="ECO:0000256" key="2">
    <source>
        <dbReference type="SAM" id="MobiDB-lite"/>
    </source>
</evidence>
<dbReference type="Proteomes" id="UP000811619">
    <property type="component" value="Unassembled WGS sequence"/>
</dbReference>
<dbReference type="Gene3D" id="1.25.40.10">
    <property type="entry name" value="Tetratricopeptide repeat domain"/>
    <property type="match status" value="1"/>
</dbReference>
<dbReference type="AlphaFoldDB" id="A0A8K0J033"/>
<dbReference type="PANTHER" id="PTHR46014:SF1">
    <property type="entry name" value="TETRATRICOPEPTIDE REPEAT PROTEIN 1"/>
    <property type="match status" value="1"/>
</dbReference>
<dbReference type="PANTHER" id="PTHR46014">
    <property type="entry name" value="TETRATRICOPEPTIDE REPEAT PROTEIN 1"/>
    <property type="match status" value="1"/>
</dbReference>
<name>A0A8K0J033_9HYPO</name>
<feature type="region of interest" description="Disordered" evidence="2">
    <location>
        <begin position="1"/>
        <end position="30"/>
    </location>
</feature>
<protein>
    <recommendedName>
        <fullName evidence="5">Tetratricopeptide repeat protein 1</fullName>
    </recommendedName>
</protein>
<evidence type="ECO:0000256" key="1">
    <source>
        <dbReference type="PROSITE-ProRule" id="PRU00339"/>
    </source>
</evidence>
<dbReference type="OrthoDB" id="1872379at2759"/>
<feature type="region of interest" description="Disordered" evidence="2">
    <location>
        <begin position="122"/>
        <end position="231"/>
    </location>
</feature>
<feature type="compositionally biased region" description="Basic and acidic residues" evidence="2">
    <location>
        <begin position="122"/>
        <end position="139"/>
    </location>
</feature>
<evidence type="ECO:0000313" key="3">
    <source>
        <dbReference type="EMBL" id="KAG5915035.1"/>
    </source>
</evidence>
<dbReference type="InterPro" id="IPR052769">
    <property type="entry name" value="TPR_domain_protein"/>
</dbReference>
<accession>A0A8K0J033</accession>
<dbReference type="InterPro" id="IPR019734">
    <property type="entry name" value="TPR_rpt"/>
</dbReference>
<feature type="repeat" description="TPR" evidence="1">
    <location>
        <begin position="48"/>
        <end position="81"/>
    </location>
</feature>
<evidence type="ECO:0000313" key="4">
    <source>
        <dbReference type="Proteomes" id="UP000811619"/>
    </source>
</evidence>